<accession>A0A3G9JJX1</accession>
<dbReference type="KEGG" id="pbk:Back11_57430"/>
<evidence type="ECO:0000313" key="1">
    <source>
        <dbReference type="EMBL" id="BBH24398.1"/>
    </source>
</evidence>
<sequence>MAGGEADGHQQVEAFFALGNDGSVRNWGGAGRTNLNVAFIDATAINDDAPAVVRVHLISGEPSGIGHFEVGSHGSRLQSSLGPKSFSALCGCKLWRPASEIRIFVSRQPPLPRLITYDLGYALIIAKEIE</sequence>
<keyword evidence="2" id="KW-1185">Reference proteome</keyword>
<name>A0A3G9JJX1_9BACL</name>
<dbReference type="EMBL" id="AP019308">
    <property type="protein sequence ID" value="BBH24398.1"/>
    <property type="molecule type" value="Genomic_DNA"/>
</dbReference>
<reference evidence="1 2" key="1">
    <citation type="submission" date="2018-11" db="EMBL/GenBank/DDBJ databases">
        <title>Complete genome sequence of Paenibacillus baekrokdamisoli strain KCTC 33723.</title>
        <authorList>
            <person name="Kang S.W."/>
            <person name="Lee K.C."/>
            <person name="Kim K.K."/>
            <person name="Kim J.S."/>
            <person name="Kim D.S."/>
            <person name="Ko S.H."/>
            <person name="Yang S.H."/>
            <person name="Lee J.S."/>
        </authorList>
    </citation>
    <scope>NUCLEOTIDE SEQUENCE [LARGE SCALE GENOMIC DNA]</scope>
    <source>
        <strain evidence="1 2">KCTC 33723</strain>
    </source>
</reference>
<protein>
    <submittedName>
        <fullName evidence="1">Uncharacterized protein</fullName>
    </submittedName>
</protein>
<dbReference type="Proteomes" id="UP000275368">
    <property type="component" value="Chromosome"/>
</dbReference>
<proteinExistence type="predicted"/>
<dbReference type="AlphaFoldDB" id="A0A3G9JJX1"/>
<organism evidence="1 2">
    <name type="scientific">Paenibacillus baekrokdamisoli</name>
    <dbReference type="NCBI Taxonomy" id="1712516"/>
    <lineage>
        <taxon>Bacteria</taxon>
        <taxon>Bacillati</taxon>
        <taxon>Bacillota</taxon>
        <taxon>Bacilli</taxon>
        <taxon>Bacillales</taxon>
        <taxon>Paenibacillaceae</taxon>
        <taxon>Paenibacillus</taxon>
    </lineage>
</organism>
<evidence type="ECO:0000313" key="2">
    <source>
        <dbReference type="Proteomes" id="UP000275368"/>
    </source>
</evidence>
<gene>
    <name evidence="1" type="ORF">Back11_57430</name>
</gene>